<dbReference type="PANTHER" id="PTHR33991:SF1">
    <property type="entry name" value="DNA REPAIR PROTEIN RECO"/>
    <property type="match status" value="1"/>
</dbReference>
<dbReference type="Proteomes" id="UP000184130">
    <property type="component" value="Unassembled WGS sequence"/>
</dbReference>
<dbReference type="EMBL" id="FRBD01000006">
    <property type="protein sequence ID" value="SHK58609.1"/>
    <property type="molecule type" value="Genomic_DNA"/>
</dbReference>
<organism evidence="6 7">
    <name type="scientific">Xylanibacter ruminicola</name>
    <name type="common">Prevotella ruminicola</name>
    <dbReference type="NCBI Taxonomy" id="839"/>
    <lineage>
        <taxon>Bacteria</taxon>
        <taxon>Pseudomonadati</taxon>
        <taxon>Bacteroidota</taxon>
        <taxon>Bacteroidia</taxon>
        <taxon>Bacteroidales</taxon>
        <taxon>Prevotellaceae</taxon>
        <taxon>Xylanibacter</taxon>
    </lineage>
</organism>
<protein>
    <recommendedName>
        <fullName evidence="4">DNA repair protein RecO</fullName>
    </recommendedName>
    <alternativeName>
        <fullName evidence="4">Recombination protein O</fullName>
    </alternativeName>
</protein>
<dbReference type="SUPFAM" id="SSF57863">
    <property type="entry name" value="ArfGap/RecO-like zinc finger"/>
    <property type="match status" value="1"/>
</dbReference>
<gene>
    <name evidence="4" type="primary">recO</name>
    <name evidence="6" type="ORF">SAMN05216463_106122</name>
</gene>
<accession>A0A1M6TNZ1</accession>
<sequence>MYLCTDMLTKTQAIVLHSLKYGESRLIVDMFTKAFGRQSFIVSIPKAPKSKIKKQFFQPLTLLEIETDIRPKLQLQKLNDVRMMTPFASIPFEPDKLAISLFVAEFLYYALRSEQRNDLLYDYLEYSIVWLDGQQSNFANFHLVFLMRLTRFLGFYPNLDDYEAGDYFDLRESEFMRNPPVHRDFLHPEEAQKVQLMMRMDFPTMHLFRMSHDDRNRLLEVSINYYRLHLPDFPEMKSIEVLQALYQ</sequence>
<dbReference type="Pfam" id="PF11967">
    <property type="entry name" value="RecO_N"/>
    <property type="match status" value="1"/>
</dbReference>
<evidence type="ECO:0000256" key="2">
    <source>
        <dbReference type="ARBA" id="ARBA00023172"/>
    </source>
</evidence>
<dbReference type="Pfam" id="PF02565">
    <property type="entry name" value="RecO_C"/>
    <property type="match status" value="1"/>
</dbReference>
<keyword evidence="3 4" id="KW-0234">DNA repair</keyword>
<dbReference type="HAMAP" id="MF_00201">
    <property type="entry name" value="RecO"/>
    <property type="match status" value="1"/>
</dbReference>
<dbReference type="GO" id="GO:0006302">
    <property type="term" value="P:double-strand break repair"/>
    <property type="evidence" value="ECO:0007669"/>
    <property type="project" value="TreeGrafter"/>
</dbReference>
<evidence type="ECO:0000259" key="5">
    <source>
        <dbReference type="Pfam" id="PF11967"/>
    </source>
</evidence>
<dbReference type="NCBIfam" id="TIGR00613">
    <property type="entry name" value="reco"/>
    <property type="match status" value="1"/>
</dbReference>
<feature type="domain" description="DNA replication/recombination mediator RecO N-terminal" evidence="5">
    <location>
        <begin position="7"/>
        <end position="87"/>
    </location>
</feature>
<dbReference type="InterPro" id="IPR037278">
    <property type="entry name" value="ARFGAP/RecO"/>
</dbReference>
<reference evidence="6 7" key="1">
    <citation type="submission" date="2016-11" db="EMBL/GenBank/DDBJ databases">
        <authorList>
            <person name="Jaros S."/>
            <person name="Januszkiewicz K."/>
            <person name="Wedrychowicz H."/>
        </authorList>
    </citation>
    <scope>NUCLEOTIDE SEQUENCE [LARGE SCALE GENOMIC DNA]</scope>
    <source>
        <strain evidence="6 7">KHT3</strain>
    </source>
</reference>
<dbReference type="PANTHER" id="PTHR33991">
    <property type="entry name" value="DNA REPAIR PROTEIN RECO"/>
    <property type="match status" value="1"/>
</dbReference>
<evidence type="ECO:0000313" key="6">
    <source>
        <dbReference type="EMBL" id="SHK58609.1"/>
    </source>
</evidence>
<evidence type="ECO:0000256" key="3">
    <source>
        <dbReference type="ARBA" id="ARBA00023204"/>
    </source>
</evidence>
<keyword evidence="2 4" id="KW-0233">DNA recombination</keyword>
<dbReference type="InterPro" id="IPR003717">
    <property type="entry name" value="RecO"/>
</dbReference>
<comment type="function">
    <text evidence="4">Involved in DNA repair and RecF pathway recombination.</text>
</comment>
<dbReference type="GO" id="GO:0006310">
    <property type="term" value="P:DNA recombination"/>
    <property type="evidence" value="ECO:0007669"/>
    <property type="project" value="UniProtKB-UniRule"/>
</dbReference>
<dbReference type="InterPro" id="IPR022572">
    <property type="entry name" value="DNA_rep/recomb_RecO_N"/>
</dbReference>
<name>A0A1M6TNZ1_XYLRU</name>
<dbReference type="InterPro" id="IPR012340">
    <property type="entry name" value="NA-bd_OB-fold"/>
</dbReference>
<proteinExistence type="inferred from homology"/>
<evidence type="ECO:0000313" key="7">
    <source>
        <dbReference type="Proteomes" id="UP000184130"/>
    </source>
</evidence>
<evidence type="ECO:0000256" key="1">
    <source>
        <dbReference type="ARBA" id="ARBA00022763"/>
    </source>
</evidence>
<dbReference type="SUPFAM" id="SSF50249">
    <property type="entry name" value="Nucleic acid-binding proteins"/>
    <property type="match status" value="1"/>
</dbReference>
<dbReference type="GO" id="GO:0043590">
    <property type="term" value="C:bacterial nucleoid"/>
    <property type="evidence" value="ECO:0007669"/>
    <property type="project" value="TreeGrafter"/>
</dbReference>
<dbReference type="Gene3D" id="2.40.50.140">
    <property type="entry name" value="Nucleic acid-binding proteins"/>
    <property type="match status" value="1"/>
</dbReference>
<keyword evidence="1 4" id="KW-0227">DNA damage</keyword>
<comment type="similarity">
    <text evidence="4">Belongs to the RecO family.</text>
</comment>
<evidence type="ECO:0000256" key="4">
    <source>
        <dbReference type="HAMAP-Rule" id="MF_00201"/>
    </source>
</evidence>
<dbReference type="AlphaFoldDB" id="A0A1M6TNZ1"/>